<dbReference type="Pfam" id="PF18052">
    <property type="entry name" value="Rx_N"/>
    <property type="match status" value="1"/>
</dbReference>
<keyword evidence="4" id="KW-0547">Nucleotide-binding</keyword>
<proteinExistence type="inferred from homology"/>
<protein>
    <recommendedName>
        <fullName evidence="6">Disease resistance N-terminal domain-containing protein</fullName>
    </recommendedName>
</protein>
<accession>A0A8T3BNW2</accession>
<reference evidence="7" key="1">
    <citation type="journal article" date="2022" name="Front. Genet.">
        <title>Chromosome-Scale Assembly of the Dendrobium nobile Genome Provides Insights Into the Molecular Mechanism of the Biosynthesis of the Medicinal Active Ingredient of Dendrobium.</title>
        <authorList>
            <person name="Xu Q."/>
            <person name="Niu S.-C."/>
            <person name="Li K.-L."/>
            <person name="Zheng P.-J."/>
            <person name="Zhang X.-J."/>
            <person name="Jia Y."/>
            <person name="Liu Y."/>
            <person name="Niu Y.-X."/>
            <person name="Yu L.-H."/>
            <person name="Chen D.-F."/>
            <person name="Zhang G.-Q."/>
        </authorList>
    </citation>
    <scope>NUCLEOTIDE SEQUENCE</scope>
    <source>
        <tissue evidence="7">Leaf</tissue>
    </source>
</reference>
<evidence type="ECO:0000313" key="7">
    <source>
        <dbReference type="EMBL" id="KAI0514233.1"/>
    </source>
</evidence>
<evidence type="ECO:0000313" key="8">
    <source>
        <dbReference type="Proteomes" id="UP000829196"/>
    </source>
</evidence>
<evidence type="ECO:0000256" key="2">
    <source>
        <dbReference type="ARBA" id="ARBA00022614"/>
    </source>
</evidence>
<keyword evidence="8" id="KW-1185">Reference proteome</keyword>
<dbReference type="Gene3D" id="1.20.5.4130">
    <property type="match status" value="1"/>
</dbReference>
<comment type="similarity">
    <text evidence="1">Belongs to the disease resistance NB-LRR family.</text>
</comment>
<comment type="caution">
    <text evidence="7">The sequence shown here is derived from an EMBL/GenBank/DDBJ whole genome shotgun (WGS) entry which is preliminary data.</text>
</comment>
<evidence type="ECO:0000256" key="4">
    <source>
        <dbReference type="ARBA" id="ARBA00022741"/>
    </source>
</evidence>
<feature type="domain" description="Disease resistance N-terminal" evidence="6">
    <location>
        <begin position="2"/>
        <end position="69"/>
    </location>
</feature>
<evidence type="ECO:0000256" key="1">
    <source>
        <dbReference type="ARBA" id="ARBA00008894"/>
    </source>
</evidence>
<evidence type="ECO:0000256" key="3">
    <source>
        <dbReference type="ARBA" id="ARBA00022737"/>
    </source>
</evidence>
<dbReference type="PROSITE" id="PS51257">
    <property type="entry name" value="PROKAR_LIPOPROTEIN"/>
    <property type="match status" value="1"/>
</dbReference>
<sequence>MKEALERLQKLHPMIQSLIFSCNKAQIIDQNPALNRWLWQLRDAIDEADDVLDDFEYMKHEEQLTKNNDETEKRKASSSASYLIESVQKIYKVSDRAIKMHPNLKRLEEVVQKLEKVSTEVSTQMGECARPSVLWKFG</sequence>
<dbReference type="PANTHER" id="PTHR33377">
    <property type="entry name" value="OS10G0134700 PROTEIN-RELATED"/>
    <property type="match status" value="1"/>
</dbReference>
<dbReference type="Proteomes" id="UP000829196">
    <property type="component" value="Unassembled WGS sequence"/>
</dbReference>
<dbReference type="OrthoDB" id="10398086at2759"/>
<organism evidence="7 8">
    <name type="scientific">Dendrobium nobile</name>
    <name type="common">Orchid</name>
    <dbReference type="NCBI Taxonomy" id="94219"/>
    <lineage>
        <taxon>Eukaryota</taxon>
        <taxon>Viridiplantae</taxon>
        <taxon>Streptophyta</taxon>
        <taxon>Embryophyta</taxon>
        <taxon>Tracheophyta</taxon>
        <taxon>Spermatophyta</taxon>
        <taxon>Magnoliopsida</taxon>
        <taxon>Liliopsida</taxon>
        <taxon>Asparagales</taxon>
        <taxon>Orchidaceae</taxon>
        <taxon>Epidendroideae</taxon>
        <taxon>Malaxideae</taxon>
        <taxon>Dendrobiinae</taxon>
        <taxon>Dendrobium</taxon>
    </lineage>
</organism>
<dbReference type="AlphaFoldDB" id="A0A8T3BNW2"/>
<evidence type="ECO:0000259" key="6">
    <source>
        <dbReference type="Pfam" id="PF18052"/>
    </source>
</evidence>
<keyword evidence="5" id="KW-0611">Plant defense</keyword>
<gene>
    <name evidence="7" type="ORF">KFK09_010268</name>
</gene>
<dbReference type="InterPro" id="IPR041118">
    <property type="entry name" value="Rx_N"/>
</dbReference>
<dbReference type="GO" id="GO:0006952">
    <property type="term" value="P:defense response"/>
    <property type="evidence" value="ECO:0007669"/>
    <property type="project" value="UniProtKB-KW"/>
</dbReference>
<evidence type="ECO:0000256" key="5">
    <source>
        <dbReference type="ARBA" id="ARBA00022821"/>
    </source>
</evidence>
<keyword evidence="2" id="KW-0433">Leucine-rich repeat</keyword>
<keyword evidence="3" id="KW-0677">Repeat</keyword>
<dbReference type="EMBL" id="JAGYWB010000008">
    <property type="protein sequence ID" value="KAI0514233.1"/>
    <property type="molecule type" value="Genomic_DNA"/>
</dbReference>
<name>A0A8T3BNW2_DENNO</name>
<dbReference type="GO" id="GO:0000166">
    <property type="term" value="F:nucleotide binding"/>
    <property type="evidence" value="ECO:0007669"/>
    <property type="project" value="UniProtKB-KW"/>
</dbReference>
<dbReference type="PANTHER" id="PTHR33377:SF62">
    <property type="entry name" value="OS10G0133166 PROTEIN"/>
    <property type="match status" value="1"/>
</dbReference>
<dbReference type="SMR" id="A0A8T3BNW2"/>